<name>A0ABW2EPR2_9BACI</name>
<proteinExistence type="inferred from homology"/>
<feature type="transmembrane region" description="Helical" evidence="7">
    <location>
        <begin position="156"/>
        <end position="176"/>
    </location>
</feature>
<feature type="transmembrane region" description="Helical" evidence="7">
    <location>
        <begin position="97"/>
        <end position="115"/>
    </location>
</feature>
<feature type="transmembrane region" description="Helical" evidence="7">
    <location>
        <begin position="12"/>
        <end position="30"/>
    </location>
</feature>
<keyword evidence="9" id="KW-1185">Reference proteome</keyword>
<evidence type="ECO:0000256" key="7">
    <source>
        <dbReference type="SAM" id="Phobius"/>
    </source>
</evidence>
<comment type="subcellular location">
    <subcellularLocation>
        <location evidence="1">Cell membrane</location>
        <topology evidence="1">Multi-pass membrane protein</topology>
    </subcellularLocation>
</comment>
<dbReference type="Proteomes" id="UP001596410">
    <property type="component" value="Unassembled WGS sequence"/>
</dbReference>
<accession>A0ABW2EPR2</accession>
<keyword evidence="5 7" id="KW-1133">Transmembrane helix</keyword>
<feature type="transmembrane region" description="Helical" evidence="7">
    <location>
        <begin position="36"/>
        <end position="52"/>
    </location>
</feature>
<gene>
    <name evidence="8" type="ORF">ACFQIC_13540</name>
</gene>
<evidence type="ECO:0000256" key="3">
    <source>
        <dbReference type="ARBA" id="ARBA00022475"/>
    </source>
</evidence>
<evidence type="ECO:0000313" key="9">
    <source>
        <dbReference type="Proteomes" id="UP001596410"/>
    </source>
</evidence>
<feature type="transmembrane region" description="Helical" evidence="7">
    <location>
        <begin position="250"/>
        <end position="274"/>
    </location>
</feature>
<evidence type="ECO:0000256" key="4">
    <source>
        <dbReference type="ARBA" id="ARBA00022692"/>
    </source>
</evidence>
<keyword evidence="4 7" id="KW-0812">Transmembrane</keyword>
<evidence type="ECO:0000256" key="6">
    <source>
        <dbReference type="ARBA" id="ARBA00023136"/>
    </source>
</evidence>
<dbReference type="Pfam" id="PF03601">
    <property type="entry name" value="Cons_hypoth698"/>
    <property type="match status" value="1"/>
</dbReference>
<organism evidence="8 9">
    <name type="scientific">Halobacillus seohaensis</name>
    <dbReference type="NCBI Taxonomy" id="447421"/>
    <lineage>
        <taxon>Bacteria</taxon>
        <taxon>Bacillati</taxon>
        <taxon>Bacillota</taxon>
        <taxon>Bacilli</taxon>
        <taxon>Bacillales</taxon>
        <taxon>Bacillaceae</taxon>
        <taxon>Halobacillus</taxon>
    </lineage>
</organism>
<dbReference type="EMBL" id="JBHSZV010000034">
    <property type="protein sequence ID" value="MFC7062861.1"/>
    <property type="molecule type" value="Genomic_DNA"/>
</dbReference>
<dbReference type="InterPro" id="IPR018383">
    <property type="entry name" value="UPF0324_pro"/>
</dbReference>
<evidence type="ECO:0000313" key="8">
    <source>
        <dbReference type="EMBL" id="MFC7062861.1"/>
    </source>
</evidence>
<feature type="transmembrane region" description="Helical" evidence="7">
    <location>
        <begin position="217"/>
        <end position="238"/>
    </location>
</feature>
<dbReference type="PANTHER" id="PTHR30106">
    <property type="entry name" value="INNER MEMBRANE PROTEIN YEIH-RELATED"/>
    <property type="match status" value="1"/>
</dbReference>
<dbReference type="RefSeq" id="WP_204709260.1">
    <property type="nucleotide sequence ID" value="NZ_JBHSZV010000034.1"/>
</dbReference>
<feature type="transmembrane region" description="Helical" evidence="7">
    <location>
        <begin position="312"/>
        <end position="333"/>
    </location>
</feature>
<protein>
    <submittedName>
        <fullName evidence="8">YeiH family protein</fullName>
    </submittedName>
</protein>
<sequence length="334" mass="35951">MTHTKKVGKYYSLLLGVAFTFIIASIGFSLASLPGFQQIGSLSVAIVLAILYRHFLGFPERIRAGIQFSAKRLLRLAIILFGLKLNINVILDEGFPLMLRDLLVVAFSIGVMMLLAKWLKADQSLSILLGIGTGVCGASAIAAVSPILKAKEEDTALSAGIISLIGTIFAIGYTIIRPILPMEAVAYGMWSGLSLHEVAHVVLAGKPAGENALAMALLAKLGRVFLLIPLSIILIWIMNRKKQNTTDHKIPFPWFLVGFLIMSIIGSFVLGTYISVSNSVMDGVSIVTSYILTMAMVGLGLNVSLHDLRQRAFKPVIAVVLTSILLAIATSFIV</sequence>
<keyword evidence="3" id="KW-1003">Cell membrane</keyword>
<reference evidence="9" key="1">
    <citation type="journal article" date="2019" name="Int. J. Syst. Evol. Microbiol.">
        <title>The Global Catalogue of Microorganisms (GCM) 10K type strain sequencing project: providing services to taxonomists for standard genome sequencing and annotation.</title>
        <authorList>
            <consortium name="The Broad Institute Genomics Platform"/>
            <consortium name="The Broad Institute Genome Sequencing Center for Infectious Disease"/>
            <person name="Wu L."/>
            <person name="Ma J."/>
        </authorList>
    </citation>
    <scope>NUCLEOTIDE SEQUENCE [LARGE SCALE GENOMIC DNA]</scope>
    <source>
        <strain evidence="9">CGMCC 4.1621</strain>
    </source>
</reference>
<evidence type="ECO:0000256" key="2">
    <source>
        <dbReference type="ARBA" id="ARBA00007977"/>
    </source>
</evidence>
<keyword evidence="6 7" id="KW-0472">Membrane</keyword>
<evidence type="ECO:0000256" key="5">
    <source>
        <dbReference type="ARBA" id="ARBA00022989"/>
    </source>
</evidence>
<dbReference type="PANTHER" id="PTHR30106:SF2">
    <property type="entry name" value="UPF0324 INNER MEMBRANE PROTEIN YEIH"/>
    <property type="match status" value="1"/>
</dbReference>
<comment type="similarity">
    <text evidence="2">Belongs to the UPF0324 family.</text>
</comment>
<feature type="transmembrane region" description="Helical" evidence="7">
    <location>
        <begin position="286"/>
        <end position="305"/>
    </location>
</feature>
<comment type="caution">
    <text evidence="8">The sequence shown here is derived from an EMBL/GenBank/DDBJ whole genome shotgun (WGS) entry which is preliminary data.</text>
</comment>
<evidence type="ECO:0000256" key="1">
    <source>
        <dbReference type="ARBA" id="ARBA00004651"/>
    </source>
</evidence>
<feature type="transmembrane region" description="Helical" evidence="7">
    <location>
        <begin position="127"/>
        <end position="144"/>
    </location>
</feature>
<feature type="transmembrane region" description="Helical" evidence="7">
    <location>
        <begin position="73"/>
        <end position="91"/>
    </location>
</feature>